<keyword evidence="7" id="KW-0969">Cilium</keyword>
<gene>
    <name evidence="7" type="ORF">AUN14_17295</name>
</gene>
<dbReference type="PRINTS" id="PR00207">
    <property type="entry name" value="FLAGELLIN"/>
</dbReference>
<dbReference type="Proteomes" id="UP000244378">
    <property type="component" value="Unassembled WGS sequence"/>
</dbReference>
<sequence>MATIFNNLKSGNVLTQQKKTAASLSQSIERLSSGMRINGAKDDAAGQAIANRMSATLKANDVASRSMNDGISLSQTAEGALSEVSALLMRAKELAVQAATGTLDTSDRAAISTEFSQIKAQIDAIATGTTIFGKYPLAPAAPPTPPAAQLGNIPSINQRFPVPGQQYTFSSGLVPLAYIPAGATDITLTINSGWMDDDIQLFSRDGSHLVGTPVNGATRDYTWTNNGVNSTATANTKIISTDNGFLPDASYSDANLTQGPATYNVSGGAVKNYNGMTITYSGDGDRYETPATGWGNNGTVSAGNYLERLSIDKVTEDVIIMVVGNGSFFGQMTWTKLPLPTDKPDGPVSTDTDIVMSADYGEAVEYKTIPATPSDTKTLGLDAARLDNQQGASQAIDTIDHALDTVSSYRGTYGSLVNTFDSAKAGLAQKTVATAAARSRIEDADFAQEASNLSRSQILQQAGNAVLAQANQQAESVLSLLK</sequence>
<keyword evidence="7" id="KW-0966">Cell projection</keyword>
<dbReference type="RefSeq" id="WP_075193788.1">
    <property type="nucleotide sequence ID" value="NZ_JADKNN010000044.1"/>
</dbReference>
<dbReference type="InterPro" id="IPR001492">
    <property type="entry name" value="Flagellin"/>
</dbReference>
<dbReference type="AlphaFoldDB" id="A0A2T7ANP3"/>
<evidence type="ECO:0000259" key="6">
    <source>
        <dbReference type="Pfam" id="PF00700"/>
    </source>
</evidence>
<feature type="domain" description="Flagellin N-terminal" evidence="5">
    <location>
        <begin position="6"/>
        <end position="135"/>
    </location>
</feature>
<evidence type="ECO:0000256" key="2">
    <source>
        <dbReference type="ARBA" id="ARBA00022525"/>
    </source>
</evidence>
<comment type="subcellular location">
    <subcellularLocation>
        <location evidence="4">Secreted</location>
    </subcellularLocation>
    <subcellularLocation>
        <location evidence="4">Bacterial flagellum</location>
    </subcellularLocation>
</comment>
<dbReference type="OrthoDB" id="9796789at2"/>
<evidence type="ECO:0000259" key="5">
    <source>
        <dbReference type="Pfam" id="PF00669"/>
    </source>
</evidence>
<evidence type="ECO:0000256" key="1">
    <source>
        <dbReference type="ARBA" id="ARBA00005709"/>
    </source>
</evidence>
<comment type="function">
    <text evidence="4">Flagellin is the subunit protein which polymerizes to form the filaments of bacterial flagella.</text>
</comment>
<evidence type="ECO:0000313" key="8">
    <source>
        <dbReference type="Proteomes" id="UP000244378"/>
    </source>
</evidence>
<dbReference type="Gene3D" id="1.20.1330.10">
    <property type="entry name" value="f41 fragment of flagellin, N-terminal domain"/>
    <property type="match status" value="1"/>
</dbReference>
<comment type="caution">
    <text evidence="7">The sequence shown here is derived from an EMBL/GenBank/DDBJ whole genome shotgun (WGS) entry which is preliminary data.</text>
</comment>
<dbReference type="EMBL" id="MSAE01000039">
    <property type="protein sequence ID" value="PUX10774.1"/>
    <property type="molecule type" value="Genomic_DNA"/>
</dbReference>
<dbReference type="Pfam" id="PF00700">
    <property type="entry name" value="Flagellin_C"/>
    <property type="match status" value="1"/>
</dbReference>
<proteinExistence type="inferred from homology"/>
<dbReference type="Pfam" id="PF00669">
    <property type="entry name" value="Flagellin_N"/>
    <property type="match status" value="1"/>
</dbReference>
<dbReference type="GO" id="GO:0005198">
    <property type="term" value="F:structural molecule activity"/>
    <property type="evidence" value="ECO:0007669"/>
    <property type="project" value="UniProtKB-UniRule"/>
</dbReference>
<name>A0A2T7ANP3_9ENTR</name>
<organism evidence="7 8">
    <name type="scientific">Cronobacter muytjensii</name>
    <dbReference type="NCBI Taxonomy" id="413501"/>
    <lineage>
        <taxon>Bacteria</taxon>
        <taxon>Pseudomonadati</taxon>
        <taxon>Pseudomonadota</taxon>
        <taxon>Gammaproteobacteria</taxon>
        <taxon>Enterobacterales</taxon>
        <taxon>Enterobacteriaceae</taxon>
        <taxon>Cronobacter</taxon>
    </lineage>
</organism>
<accession>A0A2T7ANP3</accession>
<reference evidence="7 8" key="1">
    <citation type="submission" date="2016-12" db="EMBL/GenBank/DDBJ databases">
        <title>Analysis of the Molecular Diversity Among Cronobacter Species Isolated from Filth Flies Using a Pan Genomic DNA Microarray.</title>
        <authorList>
            <person name="Pava-Ripoll M."/>
            <person name="Tall B."/>
            <person name="Farber J."/>
            <person name="Fanning S."/>
            <person name="Lehner A."/>
            <person name="Stephan R."/>
            <person name="Pagotto F."/>
            <person name="Iverson C."/>
            <person name="Ziobro G."/>
            <person name="Miller A."/>
            <person name="Pearson R."/>
            <person name="Yan Q."/>
            <person name="Kim M."/>
            <person name="Jeong S."/>
            <person name="Park J."/>
            <person name="Jun S."/>
            <person name="Choi H."/>
            <person name="Chung T."/>
            <person name="Yoo Y."/>
            <person name="Park E."/>
            <person name="Hwang S."/>
            <person name="Lee B."/>
            <person name="Sathyamoorthy V."/>
            <person name="Carter L."/>
            <person name="Mammel M."/>
            <person name="Jackson S."/>
            <person name="Kothary M."/>
            <person name="Patel I."/>
            <person name="Grim C."/>
            <person name="Gopinath G."/>
            <person name="Gangiredla J."/>
            <person name="Chase H."/>
        </authorList>
    </citation>
    <scope>NUCLEOTIDE SEQUENCE [LARGE SCALE GENOMIC DNA]</scope>
    <source>
        <strain evidence="7 8">MOD1-Md1s</strain>
    </source>
</reference>
<feature type="domain" description="Flagellin C-terminal" evidence="6">
    <location>
        <begin position="396"/>
        <end position="481"/>
    </location>
</feature>
<dbReference type="PANTHER" id="PTHR42792">
    <property type="entry name" value="FLAGELLIN"/>
    <property type="match status" value="1"/>
</dbReference>
<dbReference type="SUPFAM" id="SSF64518">
    <property type="entry name" value="Phase 1 flagellin"/>
    <property type="match status" value="1"/>
</dbReference>
<dbReference type="PANTHER" id="PTHR42792:SF2">
    <property type="entry name" value="FLAGELLIN"/>
    <property type="match status" value="1"/>
</dbReference>
<keyword evidence="7" id="KW-0282">Flagellum</keyword>
<evidence type="ECO:0000256" key="4">
    <source>
        <dbReference type="RuleBase" id="RU362073"/>
    </source>
</evidence>
<comment type="similarity">
    <text evidence="1 4">Belongs to the bacterial flagellin family.</text>
</comment>
<evidence type="ECO:0000313" key="7">
    <source>
        <dbReference type="EMBL" id="PUX10774.1"/>
    </source>
</evidence>
<evidence type="ECO:0000256" key="3">
    <source>
        <dbReference type="ARBA" id="ARBA00023143"/>
    </source>
</evidence>
<dbReference type="InterPro" id="IPR001029">
    <property type="entry name" value="Flagellin_N"/>
</dbReference>
<keyword evidence="3 4" id="KW-0975">Bacterial flagellum</keyword>
<protein>
    <recommendedName>
        <fullName evidence="4">Flagellin</fullName>
    </recommendedName>
</protein>
<keyword evidence="2 4" id="KW-0964">Secreted</keyword>
<dbReference type="GO" id="GO:0009288">
    <property type="term" value="C:bacterial-type flagellum"/>
    <property type="evidence" value="ECO:0007669"/>
    <property type="project" value="UniProtKB-SubCell"/>
</dbReference>
<dbReference type="InterPro" id="IPR046358">
    <property type="entry name" value="Flagellin_C"/>
</dbReference>
<dbReference type="GO" id="GO:0005576">
    <property type="term" value="C:extracellular region"/>
    <property type="evidence" value="ECO:0007669"/>
    <property type="project" value="UniProtKB-SubCell"/>
</dbReference>